<evidence type="ECO:0000313" key="4">
    <source>
        <dbReference type="EMBL" id="AVI50988.1"/>
    </source>
</evidence>
<sequence>MEMYILKSALCLAIFFVFYKALLENTSLHSFKRFYLLLSVVISFSIPFITFTTYREIEPTAALQLLEPEASAVALETQFNYLGMALWIIYVAGAMFFLLKFIGNLGNMISKIRRNPKQRSRNIFYVLLNETIVPHTFFSYIFFNRQNFKSGSIPQEVIEHERTHARERHSLDILLIEICLIVFWFNPLFHFVKKAIKLNHEFLADRSVLKTGTDTTVYQKTLLAYSSNACSPQLAHSINYSLFKKRFTVMKTNTSRSAASLRTFLLIPLVLFVLYGFTDRQTIYTQPDELTTEVSVKTQAKKILLMVAGKQVSLNNKQVAPNEFATSLDKITAAWTDREIDSFKWDIFLDKADNGVLNALHLEYLKTRLAKINRNANWIPASRLNSAQTSATREEMKEYNRLAKKYNAMTDDNMNIKQKDLKRMEYIYHKMSPKQKTDAEPFPVNLPPPPPPPPAPENTEIPNPNPAPNAVGAPKPVKVVAGVNDGDLAVPPPPPPPPKPEPVLDHIIKMAKNGATFYYEGEKISSDRAIELIKANDQLNVQSSSSNSGKPVVKISTKPIKLN</sequence>
<feature type="compositionally biased region" description="Polar residues" evidence="1">
    <location>
        <begin position="537"/>
        <end position="549"/>
    </location>
</feature>
<dbReference type="PANTHER" id="PTHR34978:SF3">
    <property type="entry name" value="SLR0241 PROTEIN"/>
    <property type="match status" value="1"/>
</dbReference>
<dbReference type="KEGG" id="aue:C5O00_07285"/>
<organism evidence="4 5">
    <name type="scientific">Pukyongia salina</name>
    <dbReference type="NCBI Taxonomy" id="2094025"/>
    <lineage>
        <taxon>Bacteria</taxon>
        <taxon>Pseudomonadati</taxon>
        <taxon>Bacteroidota</taxon>
        <taxon>Flavobacteriia</taxon>
        <taxon>Flavobacteriales</taxon>
        <taxon>Flavobacteriaceae</taxon>
        <taxon>Pukyongia</taxon>
    </lineage>
</organism>
<dbReference type="EMBL" id="CP027062">
    <property type="protein sequence ID" value="AVI50988.1"/>
    <property type="molecule type" value="Genomic_DNA"/>
</dbReference>
<protein>
    <submittedName>
        <fullName evidence="4">Peptidase M56</fullName>
    </submittedName>
</protein>
<feature type="domain" description="Peptidase M56" evidence="3">
    <location>
        <begin position="157"/>
        <end position="233"/>
    </location>
</feature>
<feature type="compositionally biased region" description="Pro residues" evidence="1">
    <location>
        <begin position="444"/>
        <end position="456"/>
    </location>
</feature>
<dbReference type="InterPro" id="IPR008756">
    <property type="entry name" value="Peptidase_M56"/>
</dbReference>
<dbReference type="Pfam" id="PF05569">
    <property type="entry name" value="Peptidase_M56"/>
    <property type="match status" value="1"/>
</dbReference>
<feature type="region of interest" description="Disordered" evidence="1">
    <location>
        <begin position="537"/>
        <end position="563"/>
    </location>
</feature>
<dbReference type="InterPro" id="IPR052173">
    <property type="entry name" value="Beta-lactam_resp_regulator"/>
</dbReference>
<dbReference type="PANTHER" id="PTHR34978">
    <property type="entry name" value="POSSIBLE SENSOR-TRANSDUCER PROTEIN BLAR"/>
    <property type="match status" value="1"/>
</dbReference>
<dbReference type="Proteomes" id="UP000238442">
    <property type="component" value="Chromosome"/>
</dbReference>
<feature type="transmembrane region" description="Helical" evidence="2">
    <location>
        <begin position="6"/>
        <end position="22"/>
    </location>
</feature>
<reference evidence="4 5" key="1">
    <citation type="submission" date="2018-02" db="EMBL/GenBank/DDBJ databases">
        <title>Genomic analysis of the strain RR4-38 isolated from a seawater recirculating aquaculture system.</title>
        <authorList>
            <person name="Kim Y.-S."/>
            <person name="Jang Y.H."/>
            <person name="Kim K.-H."/>
        </authorList>
    </citation>
    <scope>NUCLEOTIDE SEQUENCE [LARGE SCALE GENOMIC DNA]</scope>
    <source>
        <strain evidence="4 5">RR4-38</strain>
    </source>
</reference>
<gene>
    <name evidence="4" type="ORF">C5O00_07285</name>
</gene>
<feature type="region of interest" description="Disordered" evidence="1">
    <location>
        <begin position="434"/>
        <end position="474"/>
    </location>
</feature>
<feature type="transmembrane region" description="Helical" evidence="2">
    <location>
        <begin position="34"/>
        <end position="54"/>
    </location>
</feature>
<keyword evidence="2" id="KW-0812">Transmembrane</keyword>
<evidence type="ECO:0000313" key="5">
    <source>
        <dbReference type="Proteomes" id="UP000238442"/>
    </source>
</evidence>
<evidence type="ECO:0000256" key="2">
    <source>
        <dbReference type="SAM" id="Phobius"/>
    </source>
</evidence>
<feature type="transmembrane region" description="Helical" evidence="2">
    <location>
        <begin position="173"/>
        <end position="192"/>
    </location>
</feature>
<feature type="transmembrane region" description="Helical" evidence="2">
    <location>
        <begin position="81"/>
        <end position="102"/>
    </location>
</feature>
<proteinExistence type="predicted"/>
<accession>A0A2S0HWI1</accession>
<feature type="region of interest" description="Disordered" evidence="1">
    <location>
        <begin position="483"/>
        <end position="502"/>
    </location>
</feature>
<feature type="transmembrane region" description="Helical" evidence="2">
    <location>
        <begin position="123"/>
        <end position="143"/>
    </location>
</feature>
<keyword evidence="2" id="KW-0472">Membrane</keyword>
<evidence type="ECO:0000259" key="3">
    <source>
        <dbReference type="Pfam" id="PF05569"/>
    </source>
</evidence>
<feature type="transmembrane region" description="Helical" evidence="2">
    <location>
        <begin position="259"/>
        <end position="277"/>
    </location>
</feature>
<feature type="compositionally biased region" description="Low complexity" evidence="1">
    <location>
        <begin position="457"/>
        <end position="474"/>
    </location>
</feature>
<dbReference type="CDD" id="cd07341">
    <property type="entry name" value="M56_BlaR1_MecR1_like"/>
    <property type="match status" value="1"/>
</dbReference>
<name>A0A2S0HWI1_9FLAO</name>
<keyword evidence="5" id="KW-1185">Reference proteome</keyword>
<dbReference type="AlphaFoldDB" id="A0A2S0HWI1"/>
<feature type="compositionally biased region" description="Pro residues" evidence="1">
    <location>
        <begin position="490"/>
        <end position="501"/>
    </location>
</feature>
<evidence type="ECO:0000256" key="1">
    <source>
        <dbReference type="SAM" id="MobiDB-lite"/>
    </source>
</evidence>
<keyword evidence="2" id="KW-1133">Transmembrane helix</keyword>